<dbReference type="PROSITE" id="PS50850">
    <property type="entry name" value="MFS"/>
    <property type="match status" value="1"/>
</dbReference>
<feature type="transmembrane region" description="Helical" evidence="6">
    <location>
        <begin position="367"/>
        <end position="385"/>
    </location>
</feature>
<dbReference type="InterPro" id="IPR020846">
    <property type="entry name" value="MFS_dom"/>
</dbReference>
<feature type="domain" description="Major facilitator superfamily (MFS) profile" evidence="7">
    <location>
        <begin position="11"/>
        <end position="414"/>
    </location>
</feature>
<keyword evidence="9" id="KW-1185">Reference proteome</keyword>
<keyword evidence="5 6" id="KW-0472">Membrane</keyword>
<gene>
    <name evidence="8" type="ORF">ACFOOI_02560</name>
</gene>
<dbReference type="Pfam" id="PF07690">
    <property type="entry name" value="MFS_1"/>
    <property type="match status" value="1"/>
</dbReference>
<evidence type="ECO:0000313" key="8">
    <source>
        <dbReference type="EMBL" id="MFC3809522.1"/>
    </source>
</evidence>
<keyword evidence="2" id="KW-1003">Cell membrane</keyword>
<comment type="subcellular location">
    <subcellularLocation>
        <location evidence="1">Cell membrane</location>
        <topology evidence="1">Multi-pass membrane protein</topology>
    </subcellularLocation>
</comment>
<reference evidence="9" key="1">
    <citation type="journal article" date="2019" name="Int. J. Syst. Evol. Microbiol.">
        <title>The Global Catalogue of Microorganisms (GCM) 10K type strain sequencing project: providing services to taxonomists for standard genome sequencing and annotation.</title>
        <authorList>
            <consortium name="The Broad Institute Genomics Platform"/>
            <consortium name="The Broad Institute Genome Sequencing Center for Infectious Disease"/>
            <person name="Wu L."/>
            <person name="Ma J."/>
        </authorList>
    </citation>
    <scope>NUCLEOTIDE SEQUENCE [LARGE SCALE GENOMIC DNA]</scope>
    <source>
        <strain evidence="9">CECT 7956</strain>
    </source>
</reference>
<feature type="transmembrane region" description="Helical" evidence="6">
    <location>
        <begin position="266"/>
        <end position="290"/>
    </location>
</feature>
<evidence type="ECO:0000256" key="5">
    <source>
        <dbReference type="ARBA" id="ARBA00023136"/>
    </source>
</evidence>
<feature type="transmembrane region" description="Helical" evidence="6">
    <location>
        <begin position="76"/>
        <end position="96"/>
    </location>
</feature>
<feature type="transmembrane region" description="Helical" evidence="6">
    <location>
        <begin position="167"/>
        <end position="185"/>
    </location>
</feature>
<dbReference type="InterPro" id="IPR036259">
    <property type="entry name" value="MFS_trans_sf"/>
</dbReference>
<feature type="transmembrane region" description="Helical" evidence="6">
    <location>
        <begin position="327"/>
        <end position="346"/>
    </location>
</feature>
<dbReference type="RefSeq" id="WP_379834700.1">
    <property type="nucleotide sequence ID" value="NZ_JBHRYQ010000001.1"/>
</dbReference>
<keyword evidence="4 6" id="KW-1133">Transmembrane helix</keyword>
<evidence type="ECO:0000256" key="2">
    <source>
        <dbReference type="ARBA" id="ARBA00022475"/>
    </source>
</evidence>
<dbReference type="EMBL" id="JBHRYQ010000001">
    <property type="protein sequence ID" value="MFC3809522.1"/>
    <property type="molecule type" value="Genomic_DNA"/>
</dbReference>
<feature type="transmembrane region" description="Helical" evidence="6">
    <location>
        <begin position="302"/>
        <end position="321"/>
    </location>
</feature>
<evidence type="ECO:0000256" key="6">
    <source>
        <dbReference type="SAM" id="Phobius"/>
    </source>
</evidence>
<protein>
    <submittedName>
        <fullName evidence="8">MFS transporter</fullName>
    </submittedName>
</protein>
<evidence type="ECO:0000259" key="7">
    <source>
        <dbReference type="PROSITE" id="PS50850"/>
    </source>
</evidence>
<feature type="transmembrane region" description="Helical" evidence="6">
    <location>
        <begin position="47"/>
        <end position="69"/>
    </location>
</feature>
<evidence type="ECO:0000256" key="3">
    <source>
        <dbReference type="ARBA" id="ARBA00022692"/>
    </source>
</evidence>
<feature type="transmembrane region" description="Helical" evidence="6">
    <location>
        <begin position="391"/>
        <end position="408"/>
    </location>
</feature>
<evidence type="ECO:0000256" key="1">
    <source>
        <dbReference type="ARBA" id="ARBA00004651"/>
    </source>
</evidence>
<dbReference type="PIRSF" id="PIRSF002808">
    <property type="entry name" value="Hexose_phosphate_transp"/>
    <property type="match status" value="1"/>
</dbReference>
<comment type="caution">
    <text evidence="8">The sequence shown here is derived from an EMBL/GenBank/DDBJ whole genome shotgun (WGS) entry which is preliminary data.</text>
</comment>
<dbReference type="CDD" id="cd17319">
    <property type="entry name" value="MFS_ExuT_GudP_like"/>
    <property type="match status" value="1"/>
</dbReference>
<dbReference type="SUPFAM" id="SSF103473">
    <property type="entry name" value="MFS general substrate transporter"/>
    <property type="match status" value="1"/>
</dbReference>
<dbReference type="PANTHER" id="PTHR11662">
    <property type="entry name" value="SOLUTE CARRIER FAMILY 17"/>
    <property type="match status" value="1"/>
</dbReference>
<dbReference type="PANTHER" id="PTHR11662:SF399">
    <property type="entry name" value="FI19708P1-RELATED"/>
    <property type="match status" value="1"/>
</dbReference>
<evidence type="ECO:0000313" key="9">
    <source>
        <dbReference type="Proteomes" id="UP001595616"/>
    </source>
</evidence>
<organism evidence="8 9">
    <name type="scientific">Lacihabitans lacunae</name>
    <dbReference type="NCBI Taxonomy" id="1028214"/>
    <lineage>
        <taxon>Bacteria</taxon>
        <taxon>Pseudomonadati</taxon>
        <taxon>Bacteroidota</taxon>
        <taxon>Cytophagia</taxon>
        <taxon>Cytophagales</taxon>
        <taxon>Leadbetterellaceae</taxon>
        <taxon>Lacihabitans</taxon>
    </lineage>
</organism>
<proteinExistence type="predicted"/>
<keyword evidence="3 6" id="KW-0812">Transmembrane</keyword>
<name>A0ABV7YRR0_9BACT</name>
<feature type="transmembrane region" description="Helical" evidence="6">
    <location>
        <begin position="236"/>
        <end position="254"/>
    </location>
</feature>
<dbReference type="InterPro" id="IPR011701">
    <property type="entry name" value="MFS"/>
</dbReference>
<evidence type="ECO:0000256" key="4">
    <source>
        <dbReference type="ARBA" id="ARBA00022989"/>
    </source>
</evidence>
<sequence>MKKTFPTRYKLVFYTFSLTILLYIDRVCISAAKSPITDALDLSDKQFGWVLSAFALGYALLQTPSGVLLDKKGPRTVLTLIVSLWSLFTAFTGLAWNFVSLLVVRFLFGAGEAGAFPGISKSSIAWFPVKERGLVTGINFSGSRLGAAFSMPLVIFLINTLGWRNSFFVLGFIGIAWSILWYKWYRDLPEDHASVSHDELDYILEYRQKINTVNKKEISWNTVLKNREVWYTMMQYFASNYIFFFCLTWLFPFLKNKYQIDDVTLSYWVSMPFFAGALGNYFSGYLVDYLYKNKGIVISRRYPAMIGFSLIAIGLIANLQADSIYSSITFLSIAIFGADMTLSPSWSYCMDVGKQYAGVLSGTMNMAGNLGSFLTALAFPYLMAWTGDENTFFYIGIALAFLAMFCWSKMNPVKSSFQE</sequence>
<accession>A0ABV7YRR0</accession>
<dbReference type="Proteomes" id="UP001595616">
    <property type="component" value="Unassembled WGS sequence"/>
</dbReference>
<dbReference type="Gene3D" id="1.20.1250.20">
    <property type="entry name" value="MFS general substrate transporter like domains"/>
    <property type="match status" value="2"/>
</dbReference>
<dbReference type="InterPro" id="IPR000849">
    <property type="entry name" value="Sugar_P_transporter"/>
</dbReference>
<dbReference type="InterPro" id="IPR050382">
    <property type="entry name" value="MFS_Na/Anion_cotransporter"/>
</dbReference>